<keyword evidence="3" id="KW-1185">Reference proteome</keyword>
<reference evidence="2" key="1">
    <citation type="submission" date="2022-12" db="EMBL/GenBank/DDBJ databases">
        <authorList>
            <person name="Petersen C."/>
        </authorList>
    </citation>
    <scope>NUCLEOTIDE SEQUENCE</scope>
    <source>
        <strain evidence="2">IBT 29677</strain>
    </source>
</reference>
<organism evidence="2 3">
    <name type="scientific">Penicillium cosmopolitanum</name>
    <dbReference type="NCBI Taxonomy" id="1131564"/>
    <lineage>
        <taxon>Eukaryota</taxon>
        <taxon>Fungi</taxon>
        <taxon>Dikarya</taxon>
        <taxon>Ascomycota</taxon>
        <taxon>Pezizomycotina</taxon>
        <taxon>Eurotiomycetes</taxon>
        <taxon>Eurotiomycetidae</taxon>
        <taxon>Eurotiales</taxon>
        <taxon>Aspergillaceae</taxon>
        <taxon>Penicillium</taxon>
    </lineage>
</organism>
<sequence>MKFKDQLALNPLSIIAALFLVLTRNTEAAQCTANQISSLSVNGCDCQKSGVPVKCPLLAPQCGLPPTLAVPINQYNGGQVLWGEGCIDANFGCDGCYLWYGSLCECLKHPGGCTRTQPVVAGNPIWALLSNTALRGLITTSQKLPGILQLNQAPEPDKGWQLGQETLKHPDKAVKYTRERGALAMNSVATRTEEQIHIHVCDNPTSNLRRDLSKLLRSGYANLAPVPGYSMWCQVAPFSGTNINVAARIFDYLATIPHLAASCDKYKIGAGLITDANDYSWACVTTGDASAEELFCHFP</sequence>
<accession>A0A9W9VMB7</accession>
<dbReference type="EMBL" id="JAPZBU010000009">
    <property type="protein sequence ID" value="KAJ5385766.1"/>
    <property type="molecule type" value="Genomic_DNA"/>
</dbReference>
<evidence type="ECO:0000256" key="1">
    <source>
        <dbReference type="SAM" id="SignalP"/>
    </source>
</evidence>
<keyword evidence="1" id="KW-0732">Signal</keyword>
<protein>
    <recommendedName>
        <fullName evidence="4">CDP-diglyceride hydrolase</fullName>
    </recommendedName>
</protein>
<dbReference type="RefSeq" id="XP_056483564.1">
    <property type="nucleotide sequence ID" value="XM_056632944.1"/>
</dbReference>
<dbReference type="OrthoDB" id="4932058at2759"/>
<feature type="signal peptide" evidence="1">
    <location>
        <begin position="1"/>
        <end position="28"/>
    </location>
</feature>
<reference evidence="2" key="2">
    <citation type="journal article" date="2023" name="IMA Fungus">
        <title>Comparative genomic study of the Penicillium genus elucidates a diverse pangenome and 15 lateral gene transfer events.</title>
        <authorList>
            <person name="Petersen C."/>
            <person name="Sorensen T."/>
            <person name="Nielsen M.R."/>
            <person name="Sondergaard T.E."/>
            <person name="Sorensen J.L."/>
            <person name="Fitzpatrick D.A."/>
            <person name="Frisvad J.C."/>
            <person name="Nielsen K.L."/>
        </authorList>
    </citation>
    <scope>NUCLEOTIDE SEQUENCE</scope>
    <source>
        <strain evidence="2">IBT 29677</strain>
    </source>
</reference>
<evidence type="ECO:0008006" key="4">
    <source>
        <dbReference type="Google" id="ProtNLM"/>
    </source>
</evidence>
<evidence type="ECO:0000313" key="2">
    <source>
        <dbReference type="EMBL" id="KAJ5385766.1"/>
    </source>
</evidence>
<comment type="caution">
    <text evidence="2">The sequence shown here is derived from an EMBL/GenBank/DDBJ whole genome shotgun (WGS) entry which is preliminary data.</text>
</comment>
<feature type="chain" id="PRO_5040823294" description="CDP-diglyceride hydrolase" evidence="1">
    <location>
        <begin position="29"/>
        <end position="299"/>
    </location>
</feature>
<name>A0A9W9VMB7_9EURO</name>
<dbReference type="GeneID" id="81371924"/>
<proteinExistence type="predicted"/>
<dbReference type="Proteomes" id="UP001147747">
    <property type="component" value="Unassembled WGS sequence"/>
</dbReference>
<dbReference type="AlphaFoldDB" id="A0A9W9VMB7"/>
<gene>
    <name evidence="2" type="ORF">N7509_008307</name>
</gene>
<evidence type="ECO:0000313" key="3">
    <source>
        <dbReference type="Proteomes" id="UP001147747"/>
    </source>
</evidence>